<dbReference type="GO" id="GO:0016787">
    <property type="term" value="F:hydrolase activity"/>
    <property type="evidence" value="ECO:0007669"/>
    <property type="project" value="UniProtKB-KW"/>
</dbReference>
<dbReference type="Proteomes" id="UP001267003">
    <property type="component" value="Unassembled WGS sequence"/>
</dbReference>
<name>A0A2S9VKW8_LACPE</name>
<evidence type="ECO:0000313" key="3">
    <source>
        <dbReference type="Proteomes" id="UP000281061"/>
    </source>
</evidence>
<dbReference type="Pfam" id="PF06028">
    <property type="entry name" value="DUF915"/>
    <property type="match status" value="1"/>
</dbReference>
<dbReference type="InterPro" id="IPR029058">
    <property type="entry name" value="AB_hydrolase_fold"/>
</dbReference>
<sequence length="269" mass="29626">MPKKVIWGLIACGLFLLMIIGLGLTTQIHQDQTNHVVTKQKRPLIMIGGSSSSLTDFDDIIRSLNKTDRHPLIRVTITADQQLKVTETRVKNTTINDALIVIFFENSTDSNDNIKTQTTGLAKAVRYLKRHQHLTTANALGYSNGGLIWSRYLAGLSTDNPLSVHDLMVIGTPFLGTDAENPDKTLYDPLLDHKAAFKKLHAVINVAGDTGDGNDDIVPLSSVNAGGKLFMNNVTRYTAMTVNQKSISHGDLLHEAYVARLIRQNLINQ</sequence>
<dbReference type="Gene3D" id="3.40.50.1820">
    <property type="entry name" value="alpha/beta hydrolase"/>
    <property type="match status" value="1"/>
</dbReference>
<reference evidence="2 3" key="1">
    <citation type="submission" date="2018-10" db="EMBL/GenBank/DDBJ databases">
        <title>Genome sequences of five Lactobacillus pentosus strains isolated from brines of traditionally fermented spanish-style green table olives and differences between them.</title>
        <authorList>
            <person name="Jimenez Diaz R."/>
        </authorList>
    </citation>
    <scope>NUCLEOTIDE SEQUENCE [LARGE SCALE GENOMIC DNA]</scope>
    <source>
        <strain evidence="2 3">IG8</strain>
    </source>
</reference>
<keyword evidence="2" id="KW-0378">Hydrolase</keyword>
<dbReference type="InterPro" id="IPR010315">
    <property type="entry name" value="DUF915_hydro-like"/>
</dbReference>
<gene>
    <name evidence="2" type="ORF">D6U17_08775</name>
    <name evidence="1" type="ORF">RI536_03165</name>
</gene>
<evidence type="ECO:0000313" key="2">
    <source>
        <dbReference type="EMBL" id="RMW54985.1"/>
    </source>
</evidence>
<reference evidence="1" key="2">
    <citation type="submission" date="2023-08" db="EMBL/GenBank/DDBJ databases">
        <authorList>
            <person name="Page C.A."/>
            <person name="Perez-Diaz I.M."/>
        </authorList>
    </citation>
    <scope>NUCLEOTIDE SEQUENCE</scope>
    <source>
        <strain evidence="1">7.8.46</strain>
    </source>
</reference>
<dbReference type="EMBL" id="RDCL01000052">
    <property type="protein sequence ID" value="RMW54985.1"/>
    <property type="molecule type" value="Genomic_DNA"/>
</dbReference>
<organism evidence="2 3">
    <name type="scientific">Lactiplantibacillus pentosus</name>
    <name type="common">Lactobacillus pentosus</name>
    <dbReference type="NCBI Taxonomy" id="1589"/>
    <lineage>
        <taxon>Bacteria</taxon>
        <taxon>Bacillati</taxon>
        <taxon>Bacillota</taxon>
        <taxon>Bacilli</taxon>
        <taxon>Lactobacillales</taxon>
        <taxon>Lactobacillaceae</taxon>
        <taxon>Lactiplantibacillus</taxon>
    </lineage>
</organism>
<dbReference type="Proteomes" id="UP000281061">
    <property type="component" value="Unassembled WGS sequence"/>
</dbReference>
<protein>
    <submittedName>
        <fullName evidence="2">Alpha/beta hydrolase</fullName>
    </submittedName>
</protein>
<dbReference type="EMBL" id="JAVLAQ010000001">
    <property type="protein sequence ID" value="MDT6989105.1"/>
    <property type="molecule type" value="Genomic_DNA"/>
</dbReference>
<accession>A0A2S9VKW8</accession>
<evidence type="ECO:0000313" key="1">
    <source>
        <dbReference type="EMBL" id="MDT6989105.1"/>
    </source>
</evidence>
<comment type="caution">
    <text evidence="2">The sequence shown here is derived from an EMBL/GenBank/DDBJ whole genome shotgun (WGS) entry which is preliminary data.</text>
</comment>
<proteinExistence type="predicted"/>
<dbReference type="RefSeq" id="WP_105920722.1">
    <property type="nucleotide sequence ID" value="NZ_CP032654.1"/>
</dbReference>
<dbReference type="SUPFAM" id="SSF53474">
    <property type="entry name" value="alpha/beta-Hydrolases"/>
    <property type="match status" value="1"/>
</dbReference>
<dbReference type="AlphaFoldDB" id="A0A2S9VKW8"/>